<evidence type="ECO:0000313" key="4">
    <source>
        <dbReference type="Proteomes" id="UP000678393"/>
    </source>
</evidence>
<evidence type="ECO:0000313" key="3">
    <source>
        <dbReference type="EMBL" id="CAG5123029.1"/>
    </source>
</evidence>
<feature type="compositionally biased region" description="Polar residues" evidence="2">
    <location>
        <begin position="372"/>
        <end position="384"/>
    </location>
</feature>
<sequence length="746" mass="81775">MGVQDKKTRKPLVQGRLLADTTTFDSKGEFQDDPTMLPAKSLPVLTESVSSRPEPLQCLDLSDTETDVTYGARAGSVVVFDASALGDPSSGAAVDVVLAYEHSPARIICHTPGKLQHSLRHERATDVSALCAGDGPSISVTVDRVLTVAGSTAKTEHYQSLLDDQENLNKVGSFRGNRGIIEEILMQELGSSNVEAISLHSETSPLAAQQPTTGALLPNSQQQPNNKKILDFLSTNVSHNGDPSLNNSVFTRSSQDQHRKHKMCADNQTPFFPQPKFDDSDTSVDQIPVKDSIQNQQAKLHDDSSGSETCSLHEYVTPHKLHNKAVSLSKLELSAKPVPDTEPAPALASTKKRKLRKVTSRYLLSSVSRNTAENKLASKSSSMEASVLKSHSRSQTSASAVGKQTREKQHVDMKAELRTRKAASGRSTRTNNMPTKSTNTQTLQSPDSPQEAIRSSHEFPNTKQKTSTPTHDQTCHLSSQDIDASAIHSVSAVSINTTVPSFYPAAAANKAATDTGAKNLMTQTVSNKRNAHRPSADPTSSTSDTSQLQLDLEHTRYLQWAFMNSKVSKLLQEQEKDAAAHLHALWKVVESRREDNVRLQMDVARLQQINLLETVLDKTEPDLDTVVSLLPQLEEYYCRMSSALDTTRHQLPTRNIYIPQGSAELQEEYEDKLEAALTESEQLLTELDELTGDKVLPLGHYLDCVEAIQKNVMSTFSELQGSQVDVDVLKGLSTRLTSLSIQEMQL</sequence>
<feature type="compositionally biased region" description="Polar residues" evidence="2">
    <location>
        <begin position="458"/>
        <end position="475"/>
    </location>
</feature>
<organism evidence="3 4">
    <name type="scientific">Candidula unifasciata</name>
    <dbReference type="NCBI Taxonomy" id="100452"/>
    <lineage>
        <taxon>Eukaryota</taxon>
        <taxon>Metazoa</taxon>
        <taxon>Spiralia</taxon>
        <taxon>Lophotrochozoa</taxon>
        <taxon>Mollusca</taxon>
        <taxon>Gastropoda</taxon>
        <taxon>Heterobranchia</taxon>
        <taxon>Euthyneura</taxon>
        <taxon>Panpulmonata</taxon>
        <taxon>Eupulmonata</taxon>
        <taxon>Stylommatophora</taxon>
        <taxon>Helicina</taxon>
        <taxon>Helicoidea</taxon>
        <taxon>Geomitridae</taxon>
        <taxon>Candidula</taxon>
    </lineage>
</organism>
<keyword evidence="1" id="KW-0175">Coiled coil</keyword>
<feature type="region of interest" description="Disordered" evidence="2">
    <location>
        <begin position="523"/>
        <end position="547"/>
    </location>
</feature>
<proteinExistence type="predicted"/>
<feature type="coiled-coil region" evidence="1">
    <location>
        <begin position="666"/>
        <end position="693"/>
    </location>
</feature>
<comment type="caution">
    <text evidence="3">The sequence shown here is derived from an EMBL/GenBank/DDBJ whole genome shotgun (WGS) entry which is preliminary data.</text>
</comment>
<accession>A0A8S3Z1V6</accession>
<feature type="compositionally biased region" description="Polar residues" evidence="2">
    <location>
        <begin position="425"/>
        <end position="448"/>
    </location>
</feature>
<feature type="region of interest" description="Disordered" evidence="2">
    <location>
        <begin position="372"/>
        <end position="475"/>
    </location>
</feature>
<dbReference type="OrthoDB" id="10050218at2759"/>
<name>A0A8S3Z1V6_9EUPU</name>
<dbReference type="AlphaFoldDB" id="A0A8S3Z1V6"/>
<dbReference type="Proteomes" id="UP000678393">
    <property type="component" value="Unassembled WGS sequence"/>
</dbReference>
<evidence type="ECO:0000256" key="1">
    <source>
        <dbReference type="SAM" id="Coils"/>
    </source>
</evidence>
<feature type="compositionally biased region" description="Basic and acidic residues" evidence="2">
    <location>
        <begin position="404"/>
        <end position="419"/>
    </location>
</feature>
<protein>
    <submittedName>
        <fullName evidence="3">Uncharacterized protein</fullName>
    </submittedName>
</protein>
<gene>
    <name evidence="3" type="ORF">CUNI_LOCUS8587</name>
</gene>
<reference evidence="3" key="1">
    <citation type="submission" date="2021-04" db="EMBL/GenBank/DDBJ databases">
        <authorList>
            <consortium name="Molecular Ecology Group"/>
        </authorList>
    </citation>
    <scope>NUCLEOTIDE SEQUENCE</scope>
</reference>
<evidence type="ECO:0000256" key="2">
    <source>
        <dbReference type="SAM" id="MobiDB-lite"/>
    </source>
</evidence>
<dbReference type="EMBL" id="CAJHNH020001425">
    <property type="protein sequence ID" value="CAG5123029.1"/>
    <property type="molecule type" value="Genomic_DNA"/>
</dbReference>
<keyword evidence="4" id="KW-1185">Reference proteome</keyword>